<comment type="caution">
    <text evidence="2">The sequence shown here is derived from an EMBL/GenBank/DDBJ whole genome shotgun (WGS) entry which is preliminary data.</text>
</comment>
<dbReference type="InterPro" id="IPR011051">
    <property type="entry name" value="RmlC_Cupin_sf"/>
</dbReference>
<dbReference type="Proteomes" id="UP000603865">
    <property type="component" value="Unassembled WGS sequence"/>
</dbReference>
<reference evidence="2" key="2">
    <citation type="submission" date="2020-09" db="EMBL/GenBank/DDBJ databases">
        <authorList>
            <person name="Sun Q."/>
            <person name="Ohkuma M."/>
        </authorList>
    </citation>
    <scope>NUCLEOTIDE SEQUENCE</scope>
    <source>
        <strain evidence="2">JCM 31311</strain>
    </source>
</reference>
<protein>
    <recommendedName>
        <fullName evidence="1">Cupin type-2 domain-containing protein</fullName>
    </recommendedName>
</protein>
<organism evidence="2 3">
    <name type="scientific">Deinococcus ruber</name>
    <dbReference type="NCBI Taxonomy" id="1848197"/>
    <lineage>
        <taxon>Bacteria</taxon>
        <taxon>Thermotogati</taxon>
        <taxon>Deinococcota</taxon>
        <taxon>Deinococci</taxon>
        <taxon>Deinococcales</taxon>
        <taxon>Deinococcaceae</taxon>
        <taxon>Deinococcus</taxon>
    </lineage>
</organism>
<dbReference type="SUPFAM" id="SSF51182">
    <property type="entry name" value="RmlC-like cupins"/>
    <property type="match status" value="1"/>
</dbReference>
<proteinExistence type="predicted"/>
<evidence type="ECO:0000259" key="1">
    <source>
        <dbReference type="Pfam" id="PF07883"/>
    </source>
</evidence>
<dbReference type="Pfam" id="PF07883">
    <property type="entry name" value="Cupin_2"/>
    <property type="match status" value="1"/>
</dbReference>
<evidence type="ECO:0000313" key="2">
    <source>
        <dbReference type="EMBL" id="GGR31004.1"/>
    </source>
</evidence>
<dbReference type="EMBL" id="BMQL01000051">
    <property type="protein sequence ID" value="GGR31004.1"/>
    <property type="molecule type" value="Genomic_DNA"/>
</dbReference>
<gene>
    <name evidence="2" type="ORF">GCM10008957_47190</name>
</gene>
<evidence type="ECO:0000313" key="3">
    <source>
        <dbReference type="Proteomes" id="UP000603865"/>
    </source>
</evidence>
<sequence>MTATTLRTRLIRHYEGNPVTLPGQELLFKLGRHDTADGFVLGLATTQPGHGTPHHVHHREDELFLVVEGELECFAGGQWITAQAGDAVFLPAEESHAFRNAGTVVARHWVLTTPAGFEDFYRAFAAVVNRGGTPDPAALQTTARQYGLDLLPPPVPSPHSENQP</sequence>
<reference evidence="2" key="1">
    <citation type="journal article" date="2014" name="Int. J. Syst. Evol. Microbiol.">
        <title>Complete genome sequence of Corynebacterium casei LMG S-19264T (=DSM 44701T), isolated from a smear-ripened cheese.</title>
        <authorList>
            <consortium name="US DOE Joint Genome Institute (JGI-PGF)"/>
            <person name="Walter F."/>
            <person name="Albersmeier A."/>
            <person name="Kalinowski J."/>
            <person name="Ruckert C."/>
        </authorList>
    </citation>
    <scope>NUCLEOTIDE SEQUENCE</scope>
    <source>
        <strain evidence="2">JCM 31311</strain>
    </source>
</reference>
<accession>A0A918FCN2</accession>
<name>A0A918FCN2_9DEIO</name>
<dbReference type="Gene3D" id="2.60.120.10">
    <property type="entry name" value="Jelly Rolls"/>
    <property type="match status" value="1"/>
</dbReference>
<keyword evidence="3" id="KW-1185">Reference proteome</keyword>
<dbReference type="PANTHER" id="PTHR36440:SF1">
    <property type="entry name" value="PUTATIVE (AFU_ORTHOLOGUE AFUA_8G07350)-RELATED"/>
    <property type="match status" value="1"/>
</dbReference>
<dbReference type="InterPro" id="IPR013096">
    <property type="entry name" value="Cupin_2"/>
</dbReference>
<dbReference type="AlphaFoldDB" id="A0A918FCN2"/>
<dbReference type="InterPro" id="IPR014710">
    <property type="entry name" value="RmlC-like_jellyroll"/>
</dbReference>
<dbReference type="PANTHER" id="PTHR36440">
    <property type="entry name" value="PUTATIVE (AFU_ORTHOLOGUE AFUA_8G07350)-RELATED"/>
    <property type="match status" value="1"/>
</dbReference>
<dbReference type="InterPro" id="IPR053146">
    <property type="entry name" value="QDO-like"/>
</dbReference>
<feature type="domain" description="Cupin type-2" evidence="1">
    <location>
        <begin position="43"/>
        <end position="107"/>
    </location>
</feature>
<dbReference type="RefSeq" id="WP_189092974.1">
    <property type="nucleotide sequence ID" value="NZ_BMQL01000051.1"/>
</dbReference>